<name>A0A0K0E3P1_STRER</name>
<evidence type="ECO:0000259" key="9">
    <source>
        <dbReference type="PROSITE" id="PS50071"/>
    </source>
</evidence>
<keyword evidence="4 6" id="KW-0371">Homeobox</keyword>
<dbReference type="InterPro" id="IPR001356">
    <property type="entry name" value="HD"/>
</dbReference>
<evidence type="ECO:0000313" key="12">
    <source>
        <dbReference type="WBParaSite" id="TCONS_00008342.p1"/>
    </source>
</evidence>
<keyword evidence="10" id="KW-1185">Reference proteome</keyword>
<protein>
    <submittedName>
        <fullName evidence="11 12">Homeobox domain-containing protein</fullName>
    </submittedName>
</protein>
<dbReference type="Proteomes" id="UP000035681">
    <property type="component" value="Unplaced"/>
</dbReference>
<feature type="DNA-binding region" description="Homeobox" evidence="6">
    <location>
        <begin position="267"/>
        <end position="326"/>
    </location>
</feature>
<evidence type="ECO:0000256" key="4">
    <source>
        <dbReference type="ARBA" id="ARBA00023155"/>
    </source>
</evidence>
<keyword evidence="5 6" id="KW-0539">Nucleus</keyword>
<dbReference type="WBParaSite" id="SSTP_0000411300.1">
    <property type="protein sequence ID" value="SSTP_0000411300.1"/>
    <property type="gene ID" value="SSTP_0000411300"/>
</dbReference>
<dbReference type="Gene3D" id="1.10.10.60">
    <property type="entry name" value="Homeodomain-like"/>
    <property type="match status" value="1"/>
</dbReference>
<dbReference type="PANTHER" id="PTHR24340">
    <property type="entry name" value="HOMEOBOX PROTEIN NKX"/>
    <property type="match status" value="1"/>
</dbReference>
<evidence type="ECO:0000256" key="8">
    <source>
        <dbReference type="SAM" id="MobiDB-lite"/>
    </source>
</evidence>
<dbReference type="PROSITE" id="PS00027">
    <property type="entry name" value="HOMEOBOX_1"/>
    <property type="match status" value="1"/>
</dbReference>
<evidence type="ECO:0000256" key="5">
    <source>
        <dbReference type="ARBA" id="ARBA00023242"/>
    </source>
</evidence>
<feature type="region of interest" description="Disordered" evidence="8">
    <location>
        <begin position="29"/>
        <end position="95"/>
    </location>
</feature>
<dbReference type="GO" id="GO:0000981">
    <property type="term" value="F:DNA-binding transcription factor activity, RNA polymerase II-specific"/>
    <property type="evidence" value="ECO:0007669"/>
    <property type="project" value="InterPro"/>
</dbReference>
<evidence type="ECO:0000313" key="10">
    <source>
        <dbReference type="Proteomes" id="UP000035681"/>
    </source>
</evidence>
<comment type="subcellular location">
    <subcellularLocation>
        <location evidence="1 6 7">Nucleus</location>
    </subcellularLocation>
</comment>
<reference evidence="11" key="1">
    <citation type="submission" date="2015-08" db="UniProtKB">
        <authorList>
            <consortium name="WormBaseParasite"/>
        </authorList>
    </citation>
    <scope>IDENTIFICATION</scope>
</reference>
<sequence length="459" mass="50908">MAMLEKLLESAMLAERIRLQAMRSIIQSQSSMNETTKKEKITEMVEDDDGIEEEGNDKEANNLPPEKNNTKKEVVKRKDENVKNNSSTTHTTNNNIGTCKFSVSDLLSNFTSQLAKSHQKILQMTSTTASTAASVASGGFDHTSVNPFTCFSTAQPVSLTASGTTLHSPDSPSHSGNVAAVAAAQSAALTNPYFQAATHGFPQAYNAAADFSSYMTTNTNPSSWYGGPDPRFTLGRFPTTGMGLNCGIDPSRAAVHGIQLPIHNNQRRKRRVLFSQQQVFELERRFKTQRYLTAPEREALANSINLTPTQVKIWFQNHRYKCKRQEKEKAMTGERSSRTSVDVSPDESRNSTPSETAHQNRESLDILGNAKDEMKSETSGENNNQMNDSLLLNTMNGSFDQLGLGDLNKTNQLYSQYHNQQQMYAQQGFAFATFNPATAQNYQAVNNPYYSQMKQASGW</sequence>
<dbReference type="InterPro" id="IPR020479">
    <property type="entry name" value="HD_metazoa"/>
</dbReference>
<organism evidence="11">
    <name type="scientific">Strongyloides stercoralis</name>
    <name type="common">Threadworm</name>
    <dbReference type="NCBI Taxonomy" id="6248"/>
    <lineage>
        <taxon>Eukaryota</taxon>
        <taxon>Metazoa</taxon>
        <taxon>Ecdysozoa</taxon>
        <taxon>Nematoda</taxon>
        <taxon>Chromadorea</taxon>
        <taxon>Rhabditida</taxon>
        <taxon>Tylenchina</taxon>
        <taxon>Panagrolaimomorpha</taxon>
        <taxon>Strongyloidoidea</taxon>
        <taxon>Strongyloididae</taxon>
        <taxon>Strongyloides</taxon>
    </lineage>
</organism>
<feature type="compositionally biased region" description="Acidic residues" evidence="8">
    <location>
        <begin position="44"/>
        <end position="56"/>
    </location>
</feature>
<dbReference type="InterPro" id="IPR017970">
    <property type="entry name" value="Homeobox_CS"/>
</dbReference>
<dbReference type="SMART" id="SM00389">
    <property type="entry name" value="HOX"/>
    <property type="match status" value="1"/>
</dbReference>
<proteinExistence type="predicted"/>
<dbReference type="GO" id="GO:0000978">
    <property type="term" value="F:RNA polymerase II cis-regulatory region sequence-specific DNA binding"/>
    <property type="evidence" value="ECO:0007669"/>
    <property type="project" value="TreeGrafter"/>
</dbReference>
<dbReference type="CDD" id="cd00086">
    <property type="entry name" value="homeodomain"/>
    <property type="match status" value="1"/>
</dbReference>
<feature type="compositionally biased region" description="Basic and acidic residues" evidence="8">
    <location>
        <begin position="68"/>
        <end position="82"/>
    </location>
</feature>
<dbReference type="GO" id="GO:0030154">
    <property type="term" value="P:cell differentiation"/>
    <property type="evidence" value="ECO:0007669"/>
    <property type="project" value="TreeGrafter"/>
</dbReference>
<evidence type="ECO:0000256" key="3">
    <source>
        <dbReference type="ARBA" id="ARBA00023125"/>
    </source>
</evidence>
<evidence type="ECO:0000256" key="1">
    <source>
        <dbReference type="ARBA" id="ARBA00004123"/>
    </source>
</evidence>
<dbReference type="FunFam" id="1.10.10.60:FF:000678">
    <property type="entry name" value="C. Elegans Homeobox"/>
    <property type="match status" value="1"/>
</dbReference>
<dbReference type="GO" id="GO:0005634">
    <property type="term" value="C:nucleus"/>
    <property type="evidence" value="ECO:0007669"/>
    <property type="project" value="UniProtKB-SubCell"/>
</dbReference>
<feature type="compositionally biased region" description="Basic and acidic residues" evidence="8">
    <location>
        <begin position="325"/>
        <end position="337"/>
    </location>
</feature>
<feature type="compositionally biased region" description="Low complexity" evidence="8">
    <location>
        <begin position="84"/>
        <end position="95"/>
    </location>
</feature>
<dbReference type="AlphaFoldDB" id="A0A0K0E3P1"/>
<evidence type="ECO:0000256" key="6">
    <source>
        <dbReference type="PROSITE-ProRule" id="PRU00108"/>
    </source>
</evidence>
<dbReference type="InterPro" id="IPR009057">
    <property type="entry name" value="Homeodomain-like_sf"/>
</dbReference>
<feature type="domain" description="Homeobox" evidence="9">
    <location>
        <begin position="265"/>
        <end position="325"/>
    </location>
</feature>
<dbReference type="PRINTS" id="PR00024">
    <property type="entry name" value="HOMEOBOX"/>
</dbReference>
<feature type="region of interest" description="Disordered" evidence="8">
    <location>
        <begin position="325"/>
        <end position="364"/>
    </location>
</feature>
<keyword evidence="2" id="KW-0217">Developmental protein</keyword>
<keyword evidence="3 6" id="KW-0238">DNA-binding</keyword>
<accession>A0A0K0E3P1</accession>
<dbReference type="InterPro" id="IPR050394">
    <property type="entry name" value="Homeobox_NK-like"/>
</dbReference>
<evidence type="ECO:0000256" key="2">
    <source>
        <dbReference type="ARBA" id="ARBA00022473"/>
    </source>
</evidence>
<dbReference type="WBParaSite" id="TCONS_00008342.p1">
    <property type="protein sequence ID" value="TCONS_00008342.p1"/>
    <property type="gene ID" value="XLOC_006292"/>
</dbReference>
<dbReference type="PROSITE" id="PS50071">
    <property type="entry name" value="HOMEOBOX_2"/>
    <property type="match status" value="1"/>
</dbReference>
<dbReference type="STRING" id="6248.A0A0K0E3P1"/>
<dbReference type="PANTHER" id="PTHR24340:SF41">
    <property type="entry name" value="MUSCLE-SPECIFIC HOMEOBOX PROTEIN TINMAN-RELATED"/>
    <property type="match status" value="1"/>
</dbReference>
<evidence type="ECO:0000256" key="7">
    <source>
        <dbReference type="RuleBase" id="RU000682"/>
    </source>
</evidence>
<evidence type="ECO:0000313" key="11">
    <source>
        <dbReference type="WBParaSite" id="SSTP_0000411300.1"/>
    </source>
</evidence>
<dbReference type="SUPFAM" id="SSF46689">
    <property type="entry name" value="Homeodomain-like"/>
    <property type="match status" value="1"/>
</dbReference>
<dbReference type="Pfam" id="PF00046">
    <property type="entry name" value="Homeodomain"/>
    <property type="match status" value="1"/>
</dbReference>